<evidence type="ECO:0000256" key="2">
    <source>
        <dbReference type="ARBA" id="ARBA00005912"/>
    </source>
</evidence>
<evidence type="ECO:0000313" key="7">
    <source>
        <dbReference type="EMBL" id="PTL34967.1"/>
    </source>
</evidence>
<dbReference type="Pfam" id="PF01765">
    <property type="entry name" value="RRF"/>
    <property type="match status" value="1"/>
</dbReference>
<dbReference type="PANTHER" id="PTHR20982">
    <property type="entry name" value="RIBOSOME RECYCLING FACTOR"/>
    <property type="match status" value="1"/>
</dbReference>
<reference evidence="8" key="2">
    <citation type="journal article" date="2018" name="Environ. Microbiol.">
        <title>Bloom of a denitrifying methanotroph, 'Candidatus Methylomirabilis limnetica', in a deep stratified lake.</title>
        <authorList>
            <person name="Graf J.S."/>
            <person name="Mayr M.J."/>
            <person name="Marchant H.K."/>
            <person name="Tienken D."/>
            <person name="Hach P.F."/>
            <person name="Brand A."/>
            <person name="Schubert C.J."/>
            <person name="Kuypers M.M."/>
            <person name="Milucka J."/>
        </authorList>
    </citation>
    <scope>NUCLEOTIDE SEQUENCE [LARGE SCALE GENOMIC DNA]</scope>
    <source>
        <strain evidence="8">Zug</strain>
    </source>
</reference>
<dbReference type="HAMAP" id="MF_00040">
    <property type="entry name" value="RRF"/>
    <property type="match status" value="1"/>
</dbReference>
<accession>A0A2T4TV26</accession>
<dbReference type="OrthoDB" id="9804006at2"/>
<dbReference type="AlphaFoldDB" id="A0A2T4TV26"/>
<comment type="subcellular location">
    <subcellularLocation>
        <location evidence="1 5">Cytoplasm</location>
    </subcellularLocation>
</comment>
<keyword evidence="8" id="KW-1185">Reference proteome</keyword>
<dbReference type="GO" id="GO:0006415">
    <property type="term" value="P:translational termination"/>
    <property type="evidence" value="ECO:0007669"/>
    <property type="project" value="UniProtKB-UniRule"/>
</dbReference>
<comment type="function">
    <text evidence="5">Responsible for the release of ribosomes from messenger RNA at the termination of protein biosynthesis. May increase the efficiency of translation by recycling ribosomes from one round of translation to another.</text>
</comment>
<evidence type="ECO:0000256" key="4">
    <source>
        <dbReference type="ARBA" id="ARBA00022917"/>
    </source>
</evidence>
<evidence type="ECO:0000259" key="6">
    <source>
        <dbReference type="Pfam" id="PF01765"/>
    </source>
</evidence>
<proteinExistence type="inferred from homology"/>
<keyword evidence="3 5" id="KW-0963">Cytoplasm</keyword>
<dbReference type="GO" id="GO:0005737">
    <property type="term" value="C:cytoplasm"/>
    <property type="evidence" value="ECO:0007669"/>
    <property type="project" value="UniProtKB-SubCell"/>
</dbReference>
<dbReference type="Proteomes" id="UP000241436">
    <property type="component" value="Unassembled WGS sequence"/>
</dbReference>
<dbReference type="Gene3D" id="3.30.1360.40">
    <property type="match status" value="1"/>
</dbReference>
<dbReference type="InterPro" id="IPR002661">
    <property type="entry name" value="Ribosome_recyc_fac"/>
</dbReference>
<dbReference type="InterPro" id="IPR036191">
    <property type="entry name" value="RRF_sf"/>
</dbReference>
<evidence type="ECO:0000256" key="1">
    <source>
        <dbReference type="ARBA" id="ARBA00004496"/>
    </source>
</evidence>
<dbReference type="FunFam" id="1.10.132.20:FF:000001">
    <property type="entry name" value="Ribosome-recycling factor"/>
    <property type="match status" value="1"/>
</dbReference>
<organism evidence="7 8">
    <name type="scientific">Candidatus Methylomirabilis limnetica</name>
    <dbReference type="NCBI Taxonomy" id="2033718"/>
    <lineage>
        <taxon>Bacteria</taxon>
        <taxon>Candidatus Methylomirabilota</taxon>
        <taxon>Candidatus Methylomirabilia</taxon>
        <taxon>Candidatus Methylomirabilales</taxon>
        <taxon>Candidatus Methylomirabilaceae</taxon>
        <taxon>Candidatus Methylomirabilis</taxon>
    </lineage>
</organism>
<dbReference type="SUPFAM" id="SSF55194">
    <property type="entry name" value="Ribosome recycling factor, RRF"/>
    <property type="match status" value="1"/>
</dbReference>
<reference evidence="7 8" key="1">
    <citation type="submission" date="2017-09" db="EMBL/GenBank/DDBJ databases">
        <title>Bloom of a denitrifying methanotroph, Candidatus Methylomirabilis limnetica, in a deep stratified lake.</title>
        <authorList>
            <person name="Graf J.S."/>
            <person name="Marchant H.K."/>
            <person name="Tienken D."/>
            <person name="Hach P.F."/>
            <person name="Brand A."/>
            <person name="Schubert C.J."/>
            <person name="Kuypers M.M."/>
            <person name="Milucka J."/>
        </authorList>
    </citation>
    <scope>NUCLEOTIDE SEQUENCE [LARGE SCALE GENOMIC DNA]</scope>
    <source>
        <strain evidence="7 8">Zug</strain>
    </source>
</reference>
<name>A0A2T4TV26_9BACT</name>
<feature type="domain" description="Ribosome recycling factor" evidence="6">
    <location>
        <begin position="23"/>
        <end position="183"/>
    </location>
</feature>
<dbReference type="RefSeq" id="WP_107563914.1">
    <property type="nucleotide sequence ID" value="NZ_NVQC01000036.1"/>
</dbReference>
<evidence type="ECO:0000256" key="3">
    <source>
        <dbReference type="ARBA" id="ARBA00022490"/>
    </source>
</evidence>
<dbReference type="GO" id="GO:0043023">
    <property type="term" value="F:ribosomal large subunit binding"/>
    <property type="evidence" value="ECO:0007669"/>
    <property type="project" value="TreeGrafter"/>
</dbReference>
<evidence type="ECO:0000256" key="5">
    <source>
        <dbReference type="HAMAP-Rule" id="MF_00040"/>
    </source>
</evidence>
<protein>
    <recommendedName>
        <fullName evidence="5">Ribosome-recycling factor</fullName>
        <shortName evidence="5">RRF</shortName>
    </recommendedName>
    <alternativeName>
        <fullName evidence="5">Ribosome-releasing factor</fullName>
    </alternativeName>
</protein>
<dbReference type="CDD" id="cd00520">
    <property type="entry name" value="RRF"/>
    <property type="match status" value="1"/>
</dbReference>
<dbReference type="NCBIfam" id="TIGR00496">
    <property type="entry name" value="frr"/>
    <property type="match status" value="1"/>
</dbReference>
<dbReference type="FunFam" id="3.30.1360.40:FF:000001">
    <property type="entry name" value="Ribosome-recycling factor"/>
    <property type="match status" value="1"/>
</dbReference>
<dbReference type="InterPro" id="IPR023584">
    <property type="entry name" value="Ribosome_recyc_fac_dom"/>
</dbReference>
<evidence type="ECO:0000313" key="8">
    <source>
        <dbReference type="Proteomes" id="UP000241436"/>
    </source>
</evidence>
<sequence>MLKEIHAKAEKEMQKAIESTLKGFNGVRTGRASIALLDGLTVEAYGSAAPLNQVATMAVPEMRMITVQPWDPSLLTAIERAILKSDLGVTPSNDGKIIRIAIPSLTEERRKDLVKVVRKIAEEGRVSVRSVRREANESLKRQEREKETSEDEIKHGVDMIQELTNRVIHEVDGLLAKKEKEIMEF</sequence>
<dbReference type="EMBL" id="NVQC01000036">
    <property type="protein sequence ID" value="PTL34967.1"/>
    <property type="molecule type" value="Genomic_DNA"/>
</dbReference>
<comment type="caution">
    <text evidence="7">The sequence shown here is derived from an EMBL/GenBank/DDBJ whole genome shotgun (WGS) entry which is preliminary data.</text>
</comment>
<dbReference type="PANTHER" id="PTHR20982:SF3">
    <property type="entry name" value="MITOCHONDRIAL RIBOSOME RECYCLING FACTOR PSEUDO 1"/>
    <property type="match status" value="1"/>
</dbReference>
<dbReference type="Gene3D" id="1.10.132.20">
    <property type="entry name" value="Ribosome-recycling factor"/>
    <property type="match status" value="1"/>
</dbReference>
<comment type="similarity">
    <text evidence="2 5">Belongs to the RRF family.</text>
</comment>
<gene>
    <name evidence="5" type="primary">frr</name>
    <name evidence="7" type="ORF">CLG94_12145</name>
</gene>
<keyword evidence="4 5" id="KW-0648">Protein biosynthesis</keyword>